<dbReference type="Gene3D" id="3.40.30.10">
    <property type="entry name" value="Glutaredoxin"/>
    <property type="match status" value="1"/>
</dbReference>
<dbReference type="Pfam" id="PF14561">
    <property type="entry name" value="TPR_20"/>
    <property type="match status" value="1"/>
</dbReference>
<gene>
    <name evidence="2" type="ORF">CRD60_05335</name>
</gene>
<feature type="region of interest" description="Disordered" evidence="1">
    <location>
        <begin position="161"/>
        <end position="190"/>
    </location>
</feature>
<evidence type="ECO:0000256" key="1">
    <source>
        <dbReference type="SAM" id="MobiDB-lite"/>
    </source>
</evidence>
<comment type="caution">
    <text evidence="2">The sequence shown here is derived from an EMBL/GenBank/DDBJ whole genome shotgun (WGS) entry which is preliminary data.</text>
</comment>
<dbReference type="OrthoDB" id="5181746at2"/>
<dbReference type="EMBL" id="PDCG01000004">
    <property type="protein sequence ID" value="RBP97663.1"/>
    <property type="molecule type" value="Genomic_DNA"/>
</dbReference>
<dbReference type="RefSeq" id="WP_113860267.1">
    <property type="nucleotide sequence ID" value="NZ_PDCG01000004.1"/>
</dbReference>
<dbReference type="SUPFAM" id="SSF52833">
    <property type="entry name" value="Thioredoxin-like"/>
    <property type="match status" value="1"/>
</dbReference>
<sequence>MIVAGQQNNPGISMAGAVDLGALKHKVEAEPGQVGGAPAAGAYVVDVTEGSFQAIVQTSATYPVLLFLWVPTDDRLFPMAKALGDAVNGLEGRIQLARIDMASYPSIAQALQVQGAPALIALIGGQPMPILQGLPQGDEMRQITDEVIPKLMDVAAQAGVSGTAPYAGDPADQTESDGDSGSAGAEELPPAHAEAHRLAAEGDYGGAAKAYEHLLETDPNDSLAQRERSKALLLARSGQANVRQVRERGAAHRDDVEAQLAVADIDMIGGQIEDAFNRLLDFLAGHKADTEAVRQRLLEYFAIPEPTDGRLQRARRRLATLMY</sequence>
<evidence type="ECO:0000313" key="3">
    <source>
        <dbReference type="Proteomes" id="UP000252530"/>
    </source>
</evidence>
<proteinExistence type="predicted"/>
<dbReference type="InterPro" id="IPR011990">
    <property type="entry name" value="TPR-like_helical_dom_sf"/>
</dbReference>
<reference evidence="2 3" key="1">
    <citation type="submission" date="2017-10" db="EMBL/GenBank/DDBJ databases">
        <title>Bifidobacterium xylocopum sp. nov. and Bifidobacterium aemilianum sp. nov., from the carpenter bee (Xylocopa violacea) digestive tract.</title>
        <authorList>
            <person name="Alberoni D."/>
            <person name="Baffoni L."/>
            <person name="Di Gioia D."/>
            <person name="Gaggia F."/>
            <person name="Biavati B."/>
        </authorList>
    </citation>
    <scope>NUCLEOTIDE SEQUENCE [LARGE SCALE GENOMIC DNA]</scope>
    <source>
        <strain evidence="2 3">XV10</strain>
    </source>
</reference>
<organism evidence="2 3">
    <name type="scientific">Bifidobacterium aemilianum</name>
    <dbReference type="NCBI Taxonomy" id="2493120"/>
    <lineage>
        <taxon>Bacteria</taxon>
        <taxon>Bacillati</taxon>
        <taxon>Actinomycetota</taxon>
        <taxon>Actinomycetes</taxon>
        <taxon>Bifidobacteriales</taxon>
        <taxon>Bifidobacteriaceae</taxon>
        <taxon>Bifidobacterium</taxon>
    </lineage>
</organism>
<dbReference type="AlphaFoldDB" id="A0A366K957"/>
<name>A0A366K957_9BIFI</name>
<accession>A0A366K957</accession>
<keyword evidence="3" id="KW-1185">Reference proteome</keyword>
<evidence type="ECO:0000313" key="2">
    <source>
        <dbReference type="EMBL" id="RBP97663.1"/>
    </source>
</evidence>
<dbReference type="Gene3D" id="1.25.40.10">
    <property type="entry name" value="Tetratricopeptide repeat domain"/>
    <property type="match status" value="1"/>
</dbReference>
<dbReference type="Proteomes" id="UP000252530">
    <property type="component" value="Unassembled WGS sequence"/>
</dbReference>
<dbReference type="InterPro" id="IPR036249">
    <property type="entry name" value="Thioredoxin-like_sf"/>
</dbReference>
<protein>
    <submittedName>
        <fullName evidence="2">Co-chaperone YbbN</fullName>
    </submittedName>
</protein>